<evidence type="ECO:0000313" key="2">
    <source>
        <dbReference type="EMBL" id="RKO97406.1"/>
    </source>
</evidence>
<dbReference type="STRING" id="1555241.A0A4P9XDR2"/>
<dbReference type="AlphaFoldDB" id="A0A4P9XDR2"/>
<feature type="domain" description="PSP1 C-terminal" evidence="1">
    <location>
        <begin position="81"/>
        <end position="166"/>
    </location>
</feature>
<dbReference type="PANTHER" id="PTHR43830">
    <property type="entry name" value="PROTEIN PSP1"/>
    <property type="match status" value="1"/>
</dbReference>
<dbReference type="EMBL" id="ML014120">
    <property type="protein sequence ID" value="RKP03618.1"/>
    <property type="molecule type" value="Genomic_DNA"/>
</dbReference>
<evidence type="ECO:0000259" key="1">
    <source>
        <dbReference type="PROSITE" id="PS51411"/>
    </source>
</evidence>
<organism evidence="3 5">
    <name type="scientific">Caulochytrium protostelioides</name>
    <dbReference type="NCBI Taxonomy" id="1555241"/>
    <lineage>
        <taxon>Eukaryota</taxon>
        <taxon>Fungi</taxon>
        <taxon>Fungi incertae sedis</taxon>
        <taxon>Chytridiomycota</taxon>
        <taxon>Chytridiomycota incertae sedis</taxon>
        <taxon>Chytridiomycetes</taxon>
        <taxon>Caulochytriales</taxon>
        <taxon>Caulochytriaceae</taxon>
        <taxon>Caulochytrium</taxon>
    </lineage>
</organism>
<name>A0A4P9XDR2_9FUNG</name>
<gene>
    <name evidence="2" type="ORF">CAUPRSCDRAFT_1353</name>
    <name evidence="3" type="ORF">CXG81DRAFT_895</name>
</gene>
<feature type="non-terminal residue" evidence="3">
    <location>
        <position position="170"/>
    </location>
</feature>
<dbReference type="InterPro" id="IPR007557">
    <property type="entry name" value="PSP1_C"/>
</dbReference>
<dbReference type="PROSITE" id="PS51411">
    <property type="entry name" value="PSP1_C"/>
    <property type="match status" value="1"/>
</dbReference>
<dbReference type="InterPro" id="IPR047767">
    <property type="entry name" value="PSP1-like"/>
</dbReference>
<dbReference type="Pfam" id="PF04468">
    <property type="entry name" value="PSP1"/>
    <property type="match status" value="1"/>
</dbReference>
<protein>
    <submittedName>
        <fullName evidence="2">PSP1-domain-containing protein</fullName>
    </submittedName>
</protein>
<reference evidence="2" key="3">
    <citation type="submission" date="2018-08" db="EMBL/GenBank/DDBJ databases">
        <title>Leveraging single-cell genomics to expand the Fungal Tree of Life.</title>
        <authorList>
            <consortium name="DOE Joint Genome Institute"/>
            <person name="Ahrendt S.R."/>
            <person name="Quandt C.A."/>
            <person name="Ciobanu D."/>
            <person name="Clum A."/>
            <person name="Salamov A."/>
            <person name="Andreopoulos B."/>
            <person name="Cheng J.-F."/>
            <person name="Woyke T."/>
            <person name="Pelin A."/>
            <person name="Henrissat B."/>
            <person name="Reynolds N."/>
            <person name="Benny G.L."/>
            <person name="Smith M.E."/>
            <person name="James T.Y."/>
            <person name="Grigoriev I.V."/>
        </authorList>
    </citation>
    <scope>NUCLEOTIDE SEQUENCE</scope>
    <source>
        <strain evidence="2">ATCC 52028</strain>
    </source>
</reference>
<dbReference type="Proteomes" id="UP000268535">
    <property type="component" value="Unassembled WGS sequence"/>
</dbReference>
<reference evidence="3" key="2">
    <citation type="submission" date="2018-04" db="EMBL/GenBank/DDBJ databases">
        <title>Leveraging single-cell genomics to expand the Fungal Tree of Life.</title>
        <authorList>
            <consortium name="DOE Joint Genome Institute"/>
            <person name="Ahrendt S.R."/>
            <person name="Quandt C.A."/>
            <person name="Ciobanu D."/>
            <person name="Clum A."/>
            <person name="Salamov A."/>
            <person name="Andreopoulos B."/>
            <person name="Cheng J.-F."/>
            <person name="Woyke T."/>
            <person name="Pelin A."/>
            <person name="Henrissat B."/>
            <person name="Benny G.L."/>
            <person name="Smith M.E."/>
            <person name="James T.Y."/>
            <person name="Grigoriev I.V."/>
        </authorList>
    </citation>
    <scope>NUCLEOTIDE SEQUENCE</scope>
    <source>
        <strain evidence="3">ATCC 52028</strain>
    </source>
</reference>
<dbReference type="Proteomes" id="UP000274922">
    <property type="component" value="Unassembled WGS sequence"/>
</dbReference>
<dbReference type="OrthoDB" id="243127at2759"/>
<dbReference type="EMBL" id="ML009281">
    <property type="protein sequence ID" value="RKO97406.1"/>
    <property type="molecule type" value="Genomic_DNA"/>
</dbReference>
<evidence type="ECO:0000313" key="5">
    <source>
        <dbReference type="Proteomes" id="UP000274922"/>
    </source>
</evidence>
<accession>A0A4P9XDR2</accession>
<reference evidence="4 5" key="1">
    <citation type="journal article" date="2018" name="Nat. Microbiol.">
        <title>Leveraging single-cell genomics to expand the fungal tree of life.</title>
        <authorList>
            <person name="Ahrendt S.R."/>
            <person name="Quandt C.A."/>
            <person name="Ciobanu D."/>
            <person name="Clum A."/>
            <person name="Salamov A."/>
            <person name="Andreopoulos B."/>
            <person name="Cheng J.F."/>
            <person name="Woyke T."/>
            <person name="Pelin A."/>
            <person name="Henrissat B."/>
            <person name="Reynolds N.K."/>
            <person name="Benny G.L."/>
            <person name="Smith M.E."/>
            <person name="James T.Y."/>
            <person name="Grigoriev I.V."/>
        </authorList>
    </citation>
    <scope>NUCLEOTIDE SEQUENCE [LARGE SCALE GENOMIC DNA]</scope>
    <source>
        <strain evidence="4 5">ATCC 52028</strain>
    </source>
</reference>
<dbReference type="PANTHER" id="PTHR43830:SF3">
    <property type="entry name" value="PROTEIN PSP1"/>
    <property type="match status" value="1"/>
</dbReference>
<dbReference type="NCBIfam" id="NF041131">
    <property type="entry name" value="RicT_YaaT_fam"/>
    <property type="match status" value="1"/>
</dbReference>
<sequence>MHHWPLYVVEFKAGRHDFFYLTDARLKPLQNGDLVIVEADRGKDLGKVIEDNIMNAHQLAHYQATHADPIAENYNREVHPKRIDRLAKPDEVAMLVYKSKEEAKAMAICQAKIRAKKLHMEVVDAEYQWDRRKLTFYFVADHRIDFRDLVRDLFKTYKTRIWMCAVNAIK</sequence>
<keyword evidence="5" id="KW-1185">Reference proteome</keyword>
<evidence type="ECO:0000313" key="4">
    <source>
        <dbReference type="Proteomes" id="UP000268535"/>
    </source>
</evidence>
<proteinExistence type="predicted"/>
<evidence type="ECO:0000313" key="3">
    <source>
        <dbReference type="EMBL" id="RKP03618.1"/>
    </source>
</evidence>
<dbReference type="GO" id="GO:0005737">
    <property type="term" value="C:cytoplasm"/>
    <property type="evidence" value="ECO:0007669"/>
    <property type="project" value="TreeGrafter"/>
</dbReference>